<reference evidence="1 2" key="1">
    <citation type="submission" date="2018-10" db="EMBL/GenBank/DDBJ databases">
        <title>GWAS and RNA-Seq identify cryptic mechanisms of antimicrobial resistance in Acinetobacter baumannii.</title>
        <authorList>
            <person name="Sahl J.W."/>
        </authorList>
    </citation>
    <scope>NUCLEOTIDE SEQUENCE [LARGE SCALE GENOMIC DNA]</scope>
    <source>
        <strain evidence="1 2">TG41018</strain>
    </source>
</reference>
<evidence type="ECO:0000313" key="1">
    <source>
        <dbReference type="EMBL" id="RSO53278.1"/>
    </source>
</evidence>
<evidence type="ECO:0000313" key="2">
    <source>
        <dbReference type="Proteomes" id="UP000276905"/>
    </source>
</evidence>
<accession>A0A429JTW8</accession>
<dbReference type="Proteomes" id="UP000276905">
    <property type="component" value="Unassembled WGS sequence"/>
</dbReference>
<gene>
    <name evidence="1" type="ORF">EA756_16985</name>
</gene>
<dbReference type="AlphaFoldDB" id="A0A429JTW8"/>
<protein>
    <submittedName>
        <fullName evidence="1">Uncharacterized protein</fullName>
    </submittedName>
</protein>
<comment type="caution">
    <text evidence="1">The sequence shown here is derived from an EMBL/GenBank/DDBJ whole genome shotgun (WGS) entry which is preliminary data.</text>
</comment>
<sequence>MCRLMNNLHTMLYESFTDEQFIILKVDQELRDKAHSQYCFELIKRLQPYALYGHKFIFKKVKNKSVQKDVPKFIYNSVVFLSSLEVE</sequence>
<dbReference type="EMBL" id="RFES01000013">
    <property type="protein sequence ID" value="RSO53278.1"/>
    <property type="molecule type" value="Genomic_DNA"/>
</dbReference>
<name>A0A429JTW8_9GAMM</name>
<proteinExistence type="predicted"/>
<organism evidence="1 2">
    <name type="scientific">Acinetobacter lactucae</name>
    <dbReference type="NCBI Taxonomy" id="1785128"/>
    <lineage>
        <taxon>Bacteria</taxon>
        <taxon>Pseudomonadati</taxon>
        <taxon>Pseudomonadota</taxon>
        <taxon>Gammaproteobacteria</taxon>
        <taxon>Moraxellales</taxon>
        <taxon>Moraxellaceae</taxon>
        <taxon>Acinetobacter</taxon>
        <taxon>Acinetobacter calcoaceticus/baumannii complex</taxon>
    </lineage>
</organism>